<sequence length="95" mass="10641">MSDAQSPTLPEGMKPCSMYRIQDPADGSYWDGHFLGGIFYENYRQMGRITGDTFFYDGKDADGQLSFRDGIAGNFRGLKLELRGGMVFLDLVEVV</sequence>
<keyword evidence="2" id="KW-1185">Reference proteome</keyword>
<dbReference type="Proteomes" id="UP000243778">
    <property type="component" value="Unassembled WGS sequence"/>
</dbReference>
<evidence type="ECO:0000313" key="2">
    <source>
        <dbReference type="Proteomes" id="UP000243778"/>
    </source>
</evidence>
<gene>
    <name evidence="1" type="ORF">SAMN05216287_2574</name>
</gene>
<evidence type="ECO:0000313" key="1">
    <source>
        <dbReference type="EMBL" id="SDX24659.1"/>
    </source>
</evidence>
<name>A0A1H3A6Z9_9PSED</name>
<dbReference type="RefSeq" id="WP_090228684.1">
    <property type="nucleotide sequence ID" value="NZ_FNNU01000003.1"/>
</dbReference>
<proteinExistence type="predicted"/>
<accession>A0A1H3A6Z9</accession>
<dbReference type="EMBL" id="FNNU01000003">
    <property type="protein sequence ID" value="SDX24659.1"/>
    <property type="molecule type" value="Genomic_DNA"/>
</dbReference>
<protein>
    <submittedName>
        <fullName evidence="1">Uncharacterized protein</fullName>
    </submittedName>
</protein>
<organism evidence="1 2">
    <name type="scientific">Pseudomonas kuykendallii</name>
    <dbReference type="NCBI Taxonomy" id="1007099"/>
    <lineage>
        <taxon>Bacteria</taxon>
        <taxon>Pseudomonadati</taxon>
        <taxon>Pseudomonadota</taxon>
        <taxon>Gammaproteobacteria</taxon>
        <taxon>Pseudomonadales</taxon>
        <taxon>Pseudomonadaceae</taxon>
        <taxon>Pseudomonas</taxon>
    </lineage>
</organism>
<reference evidence="2" key="1">
    <citation type="submission" date="2016-10" db="EMBL/GenBank/DDBJ databases">
        <authorList>
            <person name="Varghese N."/>
            <person name="Submissions S."/>
        </authorList>
    </citation>
    <scope>NUCLEOTIDE SEQUENCE [LARGE SCALE GENOMIC DNA]</scope>
    <source>
        <strain evidence="2">NRRL B-59562</strain>
    </source>
</reference>
<dbReference type="AlphaFoldDB" id="A0A1H3A6Z9"/>